<gene>
    <name evidence="2" type="ORF">CURHAP_LOCUS3047</name>
    <name evidence="3" type="ORF">ORAREDHAP_LOCUS3229</name>
</gene>
<dbReference type="Proteomes" id="UP000507245">
    <property type="component" value="Unassembled WGS sequence"/>
</dbReference>
<keyword evidence="5" id="KW-1185">Reference proteome</keyword>
<accession>A0A6J5TH06</accession>
<dbReference type="EMBL" id="CAEKDK010000001">
    <property type="protein sequence ID" value="CAB4263203.1"/>
    <property type="molecule type" value="Genomic_DNA"/>
</dbReference>
<name>A0A6J5TH06_PRUAR</name>
<dbReference type="AlphaFoldDB" id="A0A6J5TH06"/>
<evidence type="ECO:0000313" key="5">
    <source>
        <dbReference type="Proteomes" id="UP000507245"/>
    </source>
</evidence>
<feature type="region of interest" description="Disordered" evidence="1">
    <location>
        <begin position="128"/>
        <end position="163"/>
    </location>
</feature>
<feature type="compositionally biased region" description="Low complexity" evidence="1">
    <location>
        <begin position="207"/>
        <end position="216"/>
    </location>
</feature>
<dbReference type="Proteomes" id="UP000507222">
    <property type="component" value="Unassembled WGS sequence"/>
</dbReference>
<feature type="region of interest" description="Disordered" evidence="1">
    <location>
        <begin position="84"/>
        <end position="106"/>
    </location>
</feature>
<reference evidence="5" key="1">
    <citation type="journal article" date="2020" name="Genome Biol.">
        <title>Gamete binning: chromosome-level and haplotype-resolved genome assembly enabled by high-throughput single-cell sequencing of gamete genomes.</title>
        <authorList>
            <person name="Campoy J.A."/>
            <person name="Sun H."/>
            <person name="Goel M."/>
            <person name="Jiao W.-B."/>
            <person name="Folz-Donahue K."/>
            <person name="Wang N."/>
            <person name="Rubio M."/>
            <person name="Liu C."/>
            <person name="Kukat C."/>
            <person name="Ruiz D."/>
            <person name="Huettel B."/>
            <person name="Schneeberger K."/>
        </authorList>
    </citation>
    <scope>NUCLEOTIDE SEQUENCE [LARGE SCALE GENOMIC DNA]</scope>
    <source>
        <strain evidence="5">cv. Rojo Pasion</strain>
    </source>
</reference>
<protein>
    <submittedName>
        <fullName evidence="2">Uncharacterized protein</fullName>
    </submittedName>
</protein>
<dbReference type="EMBL" id="CAEKKB010000001">
    <property type="protein sequence ID" value="CAB4293855.1"/>
    <property type="molecule type" value="Genomic_DNA"/>
</dbReference>
<evidence type="ECO:0000313" key="2">
    <source>
        <dbReference type="EMBL" id="CAB4263203.1"/>
    </source>
</evidence>
<evidence type="ECO:0000256" key="1">
    <source>
        <dbReference type="SAM" id="MobiDB-lite"/>
    </source>
</evidence>
<sequence>MHARIHAWRLQYSKGPYVQGSYNLQSPVTFVRPKIPIAPVAQEILRPNLPYLGFPCGRILASHVSAAIQPHFDIEPGRYFQQLQHSRPPRGSLETRPRFPNFSSTSYRTISTARPHICKLFRPISKEPRYSSPNFGDRQRPQPQRASSPKNRATIHSSTILGRTSFEDLRPRISPIPVEIFNSTRTAQLARKTTTAATIIRHSRPLQSSKPSKPQSNEPRTHFRKPRDSETQLPRFTRAQLILAPGQFSCPG</sequence>
<organism evidence="2 4">
    <name type="scientific">Prunus armeniaca</name>
    <name type="common">Apricot</name>
    <name type="synonym">Armeniaca vulgaris</name>
    <dbReference type="NCBI Taxonomy" id="36596"/>
    <lineage>
        <taxon>Eukaryota</taxon>
        <taxon>Viridiplantae</taxon>
        <taxon>Streptophyta</taxon>
        <taxon>Embryophyta</taxon>
        <taxon>Tracheophyta</taxon>
        <taxon>Spermatophyta</taxon>
        <taxon>Magnoliopsida</taxon>
        <taxon>eudicotyledons</taxon>
        <taxon>Gunneridae</taxon>
        <taxon>Pentapetalae</taxon>
        <taxon>rosids</taxon>
        <taxon>fabids</taxon>
        <taxon>Rosales</taxon>
        <taxon>Rosaceae</taxon>
        <taxon>Amygdaloideae</taxon>
        <taxon>Amygdaleae</taxon>
        <taxon>Prunus</taxon>
    </lineage>
</organism>
<evidence type="ECO:0000313" key="3">
    <source>
        <dbReference type="EMBL" id="CAB4293855.1"/>
    </source>
</evidence>
<reference evidence="2 4" key="2">
    <citation type="submission" date="2020-05" db="EMBL/GenBank/DDBJ databases">
        <authorList>
            <person name="Campoy J."/>
            <person name="Schneeberger K."/>
            <person name="Spophaly S."/>
        </authorList>
    </citation>
    <scope>NUCLEOTIDE SEQUENCE [LARGE SCALE GENOMIC DNA]</scope>
    <source>
        <strain evidence="2">PruArmRojPasFocal</strain>
    </source>
</reference>
<evidence type="ECO:0000313" key="4">
    <source>
        <dbReference type="Proteomes" id="UP000507222"/>
    </source>
</evidence>
<proteinExistence type="predicted"/>
<feature type="compositionally biased region" description="Polar residues" evidence="1">
    <location>
        <begin position="141"/>
        <end position="162"/>
    </location>
</feature>
<feature type="region of interest" description="Disordered" evidence="1">
    <location>
        <begin position="200"/>
        <end position="252"/>
    </location>
</feature>